<dbReference type="InterPro" id="IPR037185">
    <property type="entry name" value="EmrE-like"/>
</dbReference>
<feature type="transmembrane region" description="Helical" evidence="1">
    <location>
        <begin position="212"/>
        <end position="233"/>
    </location>
</feature>
<dbReference type="PANTHER" id="PTHR22911:SF137">
    <property type="entry name" value="SOLUTE CARRIER FAMILY 35 MEMBER G2-RELATED"/>
    <property type="match status" value="1"/>
</dbReference>
<feature type="domain" description="EamA" evidence="2">
    <location>
        <begin position="5"/>
        <end position="138"/>
    </location>
</feature>
<feature type="domain" description="EamA" evidence="2">
    <location>
        <begin position="152"/>
        <end position="286"/>
    </location>
</feature>
<keyword evidence="1" id="KW-0472">Membrane</keyword>
<feature type="transmembrane region" description="Helical" evidence="1">
    <location>
        <begin position="94"/>
        <end position="114"/>
    </location>
</feature>
<dbReference type="Proteomes" id="UP000474077">
    <property type="component" value="Unassembled WGS sequence"/>
</dbReference>
<evidence type="ECO:0000259" key="2">
    <source>
        <dbReference type="Pfam" id="PF00892"/>
    </source>
</evidence>
<feature type="transmembrane region" description="Helical" evidence="1">
    <location>
        <begin position="269"/>
        <end position="288"/>
    </location>
</feature>
<evidence type="ECO:0000313" key="3">
    <source>
        <dbReference type="EMBL" id="KAB6082047.1"/>
    </source>
</evidence>
<dbReference type="RefSeq" id="WP_151922205.1">
    <property type="nucleotide sequence ID" value="NZ_RCXZ01000033.1"/>
</dbReference>
<feature type="transmembrane region" description="Helical" evidence="1">
    <location>
        <begin position="40"/>
        <end position="60"/>
    </location>
</feature>
<dbReference type="EMBL" id="WDER01000033">
    <property type="protein sequence ID" value="KAB6082047.1"/>
    <property type="molecule type" value="Genomic_DNA"/>
</dbReference>
<accession>A0A4Q5D879</accession>
<organism evidence="3 4">
    <name type="scientific">Bacteroides xylanisolvens</name>
    <dbReference type="NCBI Taxonomy" id="371601"/>
    <lineage>
        <taxon>Bacteria</taxon>
        <taxon>Pseudomonadati</taxon>
        <taxon>Bacteroidota</taxon>
        <taxon>Bacteroidia</taxon>
        <taxon>Bacteroidales</taxon>
        <taxon>Bacteroidaceae</taxon>
        <taxon>Bacteroides</taxon>
    </lineage>
</organism>
<comment type="caution">
    <text evidence="3">The sequence shown here is derived from an EMBL/GenBank/DDBJ whole genome shotgun (WGS) entry which is preliminary data.</text>
</comment>
<evidence type="ECO:0000256" key="1">
    <source>
        <dbReference type="SAM" id="Phobius"/>
    </source>
</evidence>
<feature type="transmembrane region" description="Helical" evidence="1">
    <location>
        <begin position="121"/>
        <end position="138"/>
    </location>
</feature>
<reference evidence="3 4" key="1">
    <citation type="journal article" date="2019" name="Nat. Med.">
        <title>A library of human gut bacterial isolates paired with longitudinal multiomics data enables mechanistic microbiome research.</title>
        <authorList>
            <person name="Poyet M."/>
            <person name="Groussin M."/>
            <person name="Gibbons S.M."/>
            <person name="Avila-Pacheco J."/>
            <person name="Jiang X."/>
            <person name="Kearney S.M."/>
            <person name="Perrotta A.R."/>
            <person name="Berdy B."/>
            <person name="Zhao S."/>
            <person name="Lieberman T.D."/>
            <person name="Swanson P.K."/>
            <person name="Smith M."/>
            <person name="Roesemann S."/>
            <person name="Alexander J.E."/>
            <person name="Rich S.A."/>
            <person name="Livny J."/>
            <person name="Vlamakis H."/>
            <person name="Clish C."/>
            <person name="Bullock K."/>
            <person name="Deik A."/>
            <person name="Scott J."/>
            <person name="Pierce K.A."/>
            <person name="Xavier R.J."/>
            <person name="Alm E.J."/>
        </authorList>
    </citation>
    <scope>NUCLEOTIDE SEQUENCE [LARGE SCALE GENOMIC DNA]</scope>
    <source>
        <strain evidence="3 4">BIOML-A73</strain>
    </source>
</reference>
<feature type="transmembrane region" description="Helical" evidence="1">
    <location>
        <begin position="7"/>
        <end position="34"/>
    </location>
</feature>
<dbReference type="GO" id="GO:0016020">
    <property type="term" value="C:membrane"/>
    <property type="evidence" value="ECO:0007669"/>
    <property type="project" value="InterPro"/>
</dbReference>
<keyword evidence="1" id="KW-0812">Transmembrane</keyword>
<protein>
    <submittedName>
        <fullName evidence="3">DMT family transporter</fullName>
    </submittedName>
</protein>
<dbReference type="PANTHER" id="PTHR22911">
    <property type="entry name" value="ACYL-MALONYL CONDENSING ENZYME-RELATED"/>
    <property type="match status" value="1"/>
</dbReference>
<evidence type="ECO:0000313" key="4">
    <source>
        <dbReference type="Proteomes" id="UP000474077"/>
    </source>
</evidence>
<proteinExistence type="predicted"/>
<feature type="transmembrane region" description="Helical" evidence="1">
    <location>
        <begin position="181"/>
        <end position="200"/>
    </location>
</feature>
<dbReference type="AlphaFoldDB" id="A0A4Q5D879"/>
<feature type="transmembrane region" description="Helical" evidence="1">
    <location>
        <begin position="245"/>
        <end position="263"/>
    </location>
</feature>
<dbReference type="SUPFAM" id="SSF103481">
    <property type="entry name" value="Multidrug resistance efflux transporter EmrE"/>
    <property type="match status" value="2"/>
</dbReference>
<name>A0A4Q5D879_9BACE</name>
<dbReference type="Pfam" id="PF00892">
    <property type="entry name" value="EamA"/>
    <property type="match status" value="2"/>
</dbReference>
<dbReference type="InterPro" id="IPR000620">
    <property type="entry name" value="EamA_dom"/>
</dbReference>
<sequence length="298" mass="31899">MNRIKGILYAAVSSSTFGLAPFFSLTLLLAGFSAFEVLSYRWGVATIALTLFGWCSGCSFRLEKKDFLVVLLLSLLRAVTSFSLLIAYQNIATGVASTIHFMYPLAVSLVMMYFFQEKKSLWVMFAVSMSLLGAALLSSGELEAKNGDTIVGLVAACVSVFSYAGYIVGVRMTRAVRINSTVLTCYVMGLGTVLYFIGALTTSGLQLVADGYTWLIILGLALPATAISNITLVRAIKYAGPTLTSILGAMEPLTAVVIGVFVFKELFTLNSAIGIILILLAVSVVILAHPKFLGGNYL</sequence>
<gene>
    <name evidence="3" type="ORF">GA560_13285</name>
</gene>
<feature type="transmembrane region" description="Helical" evidence="1">
    <location>
        <begin position="67"/>
        <end position="88"/>
    </location>
</feature>
<keyword evidence="1" id="KW-1133">Transmembrane helix</keyword>
<feature type="transmembrane region" description="Helical" evidence="1">
    <location>
        <begin position="150"/>
        <end position="169"/>
    </location>
</feature>